<dbReference type="Gene3D" id="2.30.30.40">
    <property type="entry name" value="SH3 Domains"/>
    <property type="match status" value="1"/>
</dbReference>
<feature type="domain" description="SH3b" evidence="2">
    <location>
        <begin position="21"/>
        <end position="81"/>
    </location>
</feature>
<name>A0ABV9YYU0_9HYPH</name>
<gene>
    <name evidence="3" type="ORF">ACFPFW_03170</name>
</gene>
<dbReference type="Proteomes" id="UP001595796">
    <property type="component" value="Unassembled WGS sequence"/>
</dbReference>
<reference evidence="4" key="1">
    <citation type="journal article" date="2019" name="Int. J. Syst. Evol. Microbiol.">
        <title>The Global Catalogue of Microorganisms (GCM) 10K type strain sequencing project: providing services to taxonomists for standard genome sequencing and annotation.</title>
        <authorList>
            <consortium name="The Broad Institute Genomics Platform"/>
            <consortium name="The Broad Institute Genome Sequencing Center for Infectious Disease"/>
            <person name="Wu L."/>
            <person name="Ma J."/>
        </authorList>
    </citation>
    <scope>NUCLEOTIDE SEQUENCE [LARGE SCALE GENOMIC DNA]</scope>
    <source>
        <strain evidence="4">CGMCC 1.16444</strain>
    </source>
</reference>
<keyword evidence="4" id="KW-1185">Reference proteome</keyword>
<dbReference type="InterPro" id="IPR003646">
    <property type="entry name" value="SH3-like_bac-type"/>
</dbReference>
<feature type="signal peptide" evidence="1">
    <location>
        <begin position="1"/>
        <end position="23"/>
    </location>
</feature>
<feature type="chain" id="PRO_5046792257" evidence="1">
    <location>
        <begin position="24"/>
        <end position="133"/>
    </location>
</feature>
<keyword evidence="1" id="KW-0732">Signal</keyword>
<dbReference type="RefSeq" id="WP_114958736.1">
    <property type="nucleotide sequence ID" value="NZ_JBHSJF010000002.1"/>
</dbReference>
<sequence length="133" mass="14320">MSRSLFGLGLAALLICSSGAAEAARLRATADVNVRSGPGMNHRVVGHLASGQRVSVSTKQGRWSKIGASRWVSSRYLGGGKRVAAKRIDRRVAEPAANYTATTTGIATSDPIFGLKPEDGWEWERMHLLRHAH</sequence>
<protein>
    <submittedName>
        <fullName evidence="3">SH3 domain-containing protein</fullName>
    </submittedName>
</protein>
<dbReference type="SMART" id="SM00287">
    <property type="entry name" value="SH3b"/>
    <property type="match status" value="1"/>
</dbReference>
<evidence type="ECO:0000256" key="1">
    <source>
        <dbReference type="SAM" id="SignalP"/>
    </source>
</evidence>
<accession>A0ABV9YYU0</accession>
<dbReference type="EMBL" id="JBHSJF010000002">
    <property type="protein sequence ID" value="MFC5067011.1"/>
    <property type="molecule type" value="Genomic_DNA"/>
</dbReference>
<organism evidence="3 4">
    <name type="scientific">Flaviflagellibacter deserti</name>
    <dbReference type="NCBI Taxonomy" id="2267266"/>
    <lineage>
        <taxon>Bacteria</taxon>
        <taxon>Pseudomonadati</taxon>
        <taxon>Pseudomonadota</taxon>
        <taxon>Alphaproteobacteria</taxon>
        <taxon>Hyphomicrobiales</taxon>
        <taxon>Flaviflagellibacter</taxon>
    </lineage>
</organism>
<proteinExistence type="predicted"/>
<comment type="caution">
    <text evidence="3">The sequence shown here is derived from an EMBL/GenBank/DDBJ whole genome shotgun (WGS) entry which is preliminary data.</text>
</comment>
<dbReference type="Pfam" id="PF08239">
    <property type="entry name" value="SH3_3"/>
    <property type="match status" value="1"/>
</dbReference>
<evidence type="ECO:0000313" key="3">
    <source>
        <dbReference type="EMBL" id="MFC5067011.1"/>
    </source>
</evidence>
<evidence type="ECO:0000313" key="4">
    <source>
        <dbReference type="Proteomes" id="UP001595796"/>
    </source>
</evidence>
<evidence type="ECO:0000259" key="2">
    <source>
        <dbReference type="SMART" id="SM00287"/>
    </source>
</evidence>